<dbReference type="InterPro" id="IPR005064">
    <property type="entry name" value="BUG"/>
</dbReference>
<feature type="chain" id="PRO_5045961833" evidence="2">
    <location>
        <begin position="22"/>
        <end position="320"/>
    </location>
</feature>
<evidence type="ECO:0000256" key="1">
    <source>
        <dbReference type="ARBA" id="ARBA00006987"/>
    </source>
</evidence>
<name>A0ABU5IQA5_9BURK</name>
<dbReference type="Pfam" id="PF03401">
    <property type="entry name" value="TctC"/>
    <property type="match status" value="1"/>
</dbReference>
<dbReference type="Proteomes" id="UP001293718">
    <property type="component" value="Unassembled WGS sequence"/>
</dbReference>
<dbReference type="Gene3D" id="3.40.190.10">
    <property type="entry name" value="Periplasmic binding protein-like II"/>
    <property type="match status" value="1"/>
</dbReference>
<comment type="similarity">
    <text evidence="1">Belongs to the UPF0065 (bug) family.</text>
</comment>
<organism evidence="3 4">
    <name type="scientific">Azohydromonas lata</name>
    <dbReference type="NCBI Taxonomy" id="45677"/>
    <lineage>
        <taxon>Bacteria</taxon>
        <taxon>Pseudomonadati</taxon>
        <taxon>Pseudomonadota</taxon>
        <taxon>Betaproteobacteria</taxon>
        <taxon>Burkholderiales</taxon>
        <taxon>Sphaerotilaceae</taxon>
        <taxon>Azohydromonas</taxon>
    </lineage>
</organism>
<dbReference type="PANTHER" id="PTHR42928">
    <property type="entry name" value="TRICARBOXYLATE-BINDING PROTEIN"/>
    <property type="match status" value="1"/>
</dbReference>
<dbReference type="EMBL" id="JAXOJX010000095">
    <property type="protein sequence ID" value="MDZ5461082.1"/>
    <property type="molecule type" value="Genomic_DNA"/>
</dbReference>
<sequence>MKYVKACMAMLLAAGAGVAAAQGEWPGKPVTVVVPSSPGGGTDTYGRLLAQQLTEQLKQSFVVDNKPGASGAIGATFVAKAPPDGYTLLVASNSSLGINPALYKSLSYDVFRDFAPVTRGVIAPMVVVANPATGLKTLRELLERGKREPGTLFYGTAGVGSPLYIGVRMMETASGAQFSHVPYKGVGPAYQDLLGGRVQFMLTDLASVRQYVDAGKVSALAITDKSSLLPKVPTLAEAGLPGIKAFTSFSVMVPAKTPPALVQRIAGEIQKAMKDPGLVQRLEQQALLPVADTPAQFAASLKEEQQNWGGFIKQNNIQPE</sequence>
<evidence type="ECO:0000313" key="3">
    <source>
        <dbReference type="EMBL" id="MDZ5461082.1"/>
    </source>
</evidence>
<accession>A0ABU5IQA5</accession>
<keyword evidence="4" id="KW-1185">Reference proteome</keyword>
<dbReference type="PANTHER" id="PTHR42928:SF5">
    <property type="entry name" value="BLR1237 PROTEIN"/>
    <property type="match status" value="1"/>
</dbReference>
<dbReference type="Gene3D" id="3.40.190.150">
    <property type="entry name" value="Bordetella uptake gene, domain 1"/>
    <property type="match status" value="1"/>
</dbReference>
<keyword evidence="2" id="KW-0732">Signal</keyword>
<dbReference type="CDD" id="cd13578">
    <property type="entry name" value="PBP2_Bug27"/>
    <property type="match status" value="1"/>
</dbReference>
<protein>
    <submittedName>
        <fullName evidence="3">Tripartite tricarboxylate transporter substrate binding protein</fullName>
    </submittedName>
</protein>
<dbReference type="PIRSF" id="PIRSF017082">
    <property type="entry name" value="YflP"/>
    <property type="match status" value="1"/>
</dbReference>
<comment type="caution">
    <text evidence="3">The sequence shown here is derived from an EMBL/GenBank/DDBJ whole genome shotgun (WGS) entry which is preliminary data.</text>
</comment>
<reference evidence="3 4" key="1">
    <citation type="submission" date="2023-11" db="EMBL/GenBank/DDBJ databases">
        <title>Draft genome of Azohydromonas lata strain H1 (DSM1123), a polyhydroxyalkanoate producer.</title>
        <authorList>
            <person name="Traversa D."/>
            <person name="D'Addabbo P."/>
            <person name="Pazzani C."/>
            <person name="Manzari C."/>
            <person name="Chiara M."/>
            <person name="Scrascia M."/>
        </authorList>
    </citation>
    <scope>NUCLEOTIDE SEQUENCE [LARGE SCALE GENOMIC DNA]</scope>
    <source>
        <strain evidence="3 4">H1</strain>
    </source>
</reference>
<evidence type="ECO:0000256" key="2">
    <source>
        <dbReference type="SAM" id="SignalP"/>
    </source>
</evidence>
<feature type="signal peptide" evidence="2">
    <location>
        <begin position="1"/>
        <end position="21"/>
    </location>
</feature>
<dbReference type="RefSeq" id="WP_066338529.1">
    <property type="nucleotide sequence ID" value="NZ_JAXOJX010000095.1"/>
</dbReference>
<dbReference type="InterPro" id="IPR042100">
    <property type="entry name" value="Bug_dom1"/>
</dbReference>
<proteinExistence type="inferred from homology"/>
<evidence type="ECO:0000313" key="4">
    <source>
        <dbReference type="Proteomes" id="UP001293718"/>
    </source>
</evidence>
<dbReference type="SUPFAM" id="SSF53850">
    <property type="entry name" value="Periplasmic binding protein-like II"/>
    <property type="match status" value="1"/>
</dbReference>
<gene>
    <name evidence="3" type="ORF">SM757_31360</name>
</gene>